<dbReference type="Proteomes" id="UP001555826">
    <property type="component" value="Unassembled WGS sequence"/>
</dbReference>
<evidence type="ECO:0000259" key="7">
    <source>
        <dbReference type="Pfam" id="PF00482"/>
    </source>
</evidence>
<evidence type="ECO:0000256" key="2">
    <source>
        <dbReference type="ARBA" id="ARBA00022475"/>
    </source>
</evidence>
<feature type="domain" description="Type II secretion system protein GspF" evidence="7">
    <location>
        <begin position="66"/>
        <end position="191"/>
    </location>
</feature>
<evidence type="ECO:0000256" key="6">
    <source>
        <dbReference type="SAM" id="Phobius"/>
    </source>
</evidence>
<gene>
    <name evidence="8" type="ORF">AB1207_04490</name>
</gene>
<protein>
    <submittedName>
        <fullName evidence="8">Type II secretion system F family protein</fullName>
    </submittedName>
</protein>
<name>A0ABV3P3I1_9ACTN</name>
<dbReference type="EMBL" id="JBFNQN010000003">
    <property type="protein sequence ID" value="MEW9263993.1"/>
    <property type="molecule type" value="Genomic_DNA"/>
</dbReference>
<evidence type="ECO:0000256" key="1">
    <source>
        <dbReference type="ARBA" id="ARBA00004651"/>
    </source>
</evidence>
<keyword evidence="5 6" id="KW-0472">Membrane</keyword>
<dbReference type="PANTHER" id="PTHR35007:SF3">
    <property type="entry name" value="POSSIBLE CONSERVED ALANINE RICH MEMBRANE PROTEIN"/>
    <property type="match status" value="1"/>
</dbReference>
<accession>A0ABV3P3I1</accession>
<evidence type="ECO:0000256" key="3">
    <source>
        <dbReference type="ARBA" id="ARBA00022692"/>
    </source>
</evidence>
<evidence type="ECO:0000313" key="8">
    <source>
        <dbReference type="EMBL" id="MEW9263993.1"/>
    </source>
</evidence>
<evidence type="ECO:0000256" key="4">
    <source>
        <dbReference type="ARBA" id="ARBA00022989"/>
    </source>
</evidence>
<dbReference type="PANTHER" id="PTHR35007">
    <property type="entry name" value="INTEGRAL MEMBRANE PROTEIN-RELATED"/>
    <property type="match status" value="1"/>
</dbReference>
<reference evidence="8 9" key="1">
    <citation type="submission" date="2024-07" db="EMBL/GenBank/DDBJ databases">
        <authorList>
            <person name="Thanompreechachai J."/>
            <person name="Duangmal K."/>
        </authorList>
    </citation>
    <scope>NUCLEOTIDE SEQUENCE [LARGE SCALE GENOMIC DNA]</scope>
    <source>
        <strain evidence="8 9">KCTC 19886</strain>
    </source>
</reference>
<dbReference type="InterPro" id="IPR018076">
    <property type="entry name" value="T2SS_GspF_dom"/>
</dbReference>
<keyword evidence="3 6" id="KW-0812">Transmembrane</keyword>
<dbReference type="Pfam" id="PF00482">
    <property type="entry name" value="T2SSF"/>
    <property type="match status" value="1"/>
</dbReference>
<keyword evidence="2" id="KW-1003">Cell membrane</keyword>
<keyword evidence="4 6" id="KW-1133">Transmembrane helix</keyword>
<proteinExistence type="predicted"/>
<evidence type="ECO:0000256" key="5">
    <source>
        <dbReference type="ARBA" id="ARBA00023136"/>
    </source>
</evidence>
<dbReference type="RefSeq" id="WP_367636598.1">
    <property type="nucleotide sequence ID" value="NZ_JBFNQN010000003.1"/>
</dbReference>
<comment type="caution">
    <text evidence="8">The sequence shown here is derived from an EMBL/GenBank/DDBJ whole genome shotgun (WGS) entry which is preliminary data.</text>
</comment>
<feature type="transmembrane region" description="Helical" evidence="6">
    <location>
        <begin position="175"/>
        <end position="200"/>
    </location>
</feature>
<keyword evidence="9" id="KW-1185">Reference proteome</keyword>
<evidence type="ECO:0000313" key="9">
    <source>
        <dbReference type="Proteomes" id="UP001555826"/>
    </source>
</evidence>
<comment type="subcellular location">
    <subcellularLocation>
        <location evidence="1">Cell membrane</location>
        <topology evidence="1">Multi-pass membrane protein</topology>
    </subcellularLocation>
</comment>
<organism evidence="8 9">
    <name type="scientific">Kineococcus endophyticus</name>
    <dbReference type="NCBI Taxonomy" id="1181883"/>
    <lineage>
        <taxon>Bacteria</taxon>
        <taxon>Bacillati</taxon>
        <taxon>Actinomycetota</taxon>
        <taxon>Actinomycetes</taxon>
        <taxon>Kineosporiales</taxon>
        <taxon>Kineosporiaceae</taxon>
        <taxon>Kineococcus</taxon>
    </lineage>
</organism>
<sequence>MSPGPGVAAAVVATLLAAAVLVPGRTAHSGPHRGHRGFLTDLRGLSRRRRQRAADRVPAVEAPLVADLLAAAVTAGMPPGRALTAVLDALAEEGFAAEPALQQAAVRLSWGSGPDGPAAAFAQDGGRWDELADPLLLSARTGAPVADLLRSAAAAGRDRRRWEAEAAAARLSASLVLPLGLCTLPAFLLLGVVPVVLSLAGDVLS</sequence>